<dbReference type="InterPro" id="IPR006680">
    <property type="entry name" value="Amidohydro-rel"/>
</dbReference>
<organism evidence="7 8">
    <name type="scientific">Acetonema longum DSM 6540</name>
    <dbReference type="NCBI Taxonomy" id="1009370"/>
    <lineage>
        <taxon>Bacteria</taxon>
        <taxon>Bacillati</taxon>
        <taxon>Bacillota</taxon>
        <taxon>Negativicutes</taxon>
        <taxon>Acetonemataceae</taxon>
        <taxon>Acetonema</taxon>
    </lineage>
</organism>
<dbReference type="Gene3D" id="2.30.40.10">
    <property type="entry name" value="Urease, subunit C, domain 1"/>
    <property type="match status" value="1"/>
</dbReference>
<dbReference type="SUPFAM" id="SSF51338">
    <property type="entry name" value="Composite domain of metallo-dependent hydrolases"/>
    <property type="match status" value="1"/>
</dbReference>
<sequence length="431" mass="45261">MTGLIRNAAIVCPDRVTEPSWCLVQDGRIAALGREGDCSASSFVTETVQKGSAARRDEDYAAPRTERTQASNRRSNDADGPFSTVACDWQVDCEGDWLIPGLIDLHVHGAGGVDTMDARPDSMEKLAATLARLGTTAFLATTMSAPPDAIAAALYSAADYQRHPSSHGAELLGIHMEGPFLATAYKGAQAAAGIYPQGEGAAQQLASLLEAYPGLVRVLTLAVERSDARDLIEICKGQKVIPSVGHSAAEYEVMRQAVAWGLQSVTHAFNAMPAIHHRRPGLLTEALVNPAVHMELIADGVHIHPAVLGVVLGLKPPDKVSIVSDGTRAVGMPNGEYELGGQMTLVRDGVATLPDGTIAGSAFSLLAGVKTLVTTLGYTLPAAVRYASLNPAKLLGVADRLGSIEAGKVANLVRLDRQLTAISVWVKGQAV</sequence>
<dbReference type="Pfam" id="PF01979">
    <property type="entry name" value="Amidohydro_1"/>
    <property type="match status" value="1"/>
</dbReference>
<dbReference type="NCBIfam" id="TIGR00221">
    <property type="entry name" value="nagA"/>
    <property type="match status" value="1"/>
</dbReference>
<dbReference type="AlphaFoldDB" id="F7NNS3"/>
<dbReference type="CDD" id="cd00854">
    <property type="entry name" value="NagA"/>
    <property type="match status" value="1"/>
</dbReference>
<dbReference type="Proteomes" id="UP000003240">
    <property type="component" value="Unassembled WGS sequence"/>
</dbReference>
<evidence type="ECO:0000259" key="6">
    <source>
        <dbReference type="Pfam" id="PF01979"/>
    </source>
</evidence>
<dbReference type="EMBL" id="AFGF01000234">
    <property type="protein sequence ID" value="EGO62257.1"/>
    <property type="molecule type" value="Genomic_DNA"/>
</dbReference>
<dbReference type="SUPFAM" id="SSF51556">
    <property type="entry name" value="Metallo-dependent hydrolases"/>
    <property type="match status" value="1"/>
</dbReference>
<proteinExistence type="inferred from homology"/>
<dbReference type="OrthoDB" id="9776488at2"/>
<dbReference type="STRING" id="1009370.ALO_18822"/>
<comment type="similarity">
    <text evidence="1">Belongs to the metallo-dependent hydrolases superfamily. NagA family.</text>
</comment>
<name>F7NNS3_9FIRM</name>
<comment type="caution">
    <text evidence="7">The sequence shown here is derived from an EMBL/GenBank/DDBJ whole genome shotgun (WGS) entry which is preliminary data.</text>
</comment>
<gene>
    <name evidence="7" type="ORF">ALO_18822</name>
</gene>
<keyword evidence="4" id="KW-0119">Carbohydrate metabolism</keyword>
<dbReference type="PANTHER" id="PTHR11113:SF14">
    <property type="entry name" value="N-ACETYLGLUCOSAMINE-6-PHOSPHATE DEACETYLASE"/>
    <property type="match status" value="1"/>
</dbReference>
<feature type="compositionally biased region" description="Basic and acidic residues" evidence="5">
    <location>
        <begin position="54"/>
        <end position="67"/>
    </location>
</feature>
<dbReference type="GO" id="GO:0006046">
    <property type="term" value="P:N-acetylglucosamine catabolic process"/>
    <property type="evidence" value="ECO:0007669"/>
    <property type="project" value="TreeGrafter"/>
</dbReference>
<keyword evidence="2" id="KW-0479">Metal-binding</keyword>
<dbReference type="InterPro" id="IPR011059">
    <property type="entry name" value="Metal-dep_hydrolase_composite"/>
</dbReference>
<keyword evidence="8" id="KW-1185">Reference proteome</keyword>
<dbReference type="InterPro" id="IPR032466">
    <property type="entry name" value="Metal_Hydrolase"/>
</dbReference>
<evidence type="ECO:0000256" key="4">
    <source>
        <dbReference type="ARBA" id="ARBA00023277"/>
    </source>
</evidence>
<feature type="domain" description="Amidohydrolase-related" evidence="6">
    <location>
        <begin position="98"/>
        <end position="431"/>
    </location>
</feature>
<evidence type="ECO:0000256" key="2">
    <source>
        <dbReference type="ARBA" id="ARBA00022723"/>
    </source>
</evidence>
<dbReference type="eggNOG" id="COG1820">
    <property type="taxonomic scope" value="Bacteria"/>
</dbReference>
<dbReference type="PANTHER" id="PTHR11113">
    <property type="entry name" value="N-ACETYLGLUCOSAMINE-6-PHOSPHATE DEACETYLASE"/>
    <property type="match status" value="1"/>
</dbReference>
<evidence type="ECO:0000256" key="3">
    <source>
        <dbReference type="ARBA" id="ARBA00022801"/>
    </source>
</evidence>
<dbReference type="RefSeq" id="WP_004098882.1">
    <property type="nucleotide sequence ID" value="NZ_AFGF01000234.1"/>
</dbReference>
<dbReference type="InterPro" id="IPR003764">
    <property type="entry name" value="GlcNAc_6-P_deAcase"/>
</dbReference>
<evidence type="ECO:0000313" key="8">
    <source>
        <dbReference type="Proteomes" id="UP000003240"/>
    </source>
</evidence>
<evidence type="ECO:0000256" key="5">
    <source>
        <dbReference type="SAM" id="MobiDB-lite"/>
    </source>
</evidence>
<evidence type="ECO:0000313" key="7">
    <source>
        <dbReference type="EMBL" id="EGO62257.1"/>
    </source>
</evidence>
<reference evidence="7 8" key="1">
    <citation type="journal article" date="2011" name="EMBO J.">
        <title>Structural diversity of bacterial flagellar motors.</title>
        <authorList>
            <person name="Chen S."/>
            <person name="Beeby M."/>
            <person name="Murphy G.E."/>
            <person name="Leadbetter J.R."/>
            <person name="Hendrixson D.R."/>
            <person name="Briegel A."/>
            <person name="Li Z."/>
            <person name="Shi J."/>
            <person name="Tocheva E.I."/>
            <person name="Muller A."/>
            <person name="Dobro M.J."/>
            <person name="Jensen G.J."/>
        </authorList>
    </citation>
    <scope>NUCLEOTIDE SEQUENCE [LARGE SCALE GENOMIC DNA]</scope>
    <source>
        <strain evidence="7 8">DSM 6540</strain>
    </source>
</reference>
<protein>
    <submittedName>
        <fullName evidence="7">N-acetylglucosamine-6-phosphate deacetylase</fullName>
    </submittedName>
</protein>
<dbReference type="GO" id="GO:0046872">
    <property type="term" value="F:metal ion binding"/>
    <property type="evidence" value="ECO:0007669"/>
    <property type="project" value="UniProtKB-KW"/>
</dbReference>
<keyword evidence="3" id="KW-0378">Hydrolase</keyword>
<accession>F7NNS3</accession>
<dbReference type="GO" id="GO:0008448">
    <property type="term" value="F:N-acetylglucosamine-6-phosphate deacetylase activity"/>
    <property type="evidence" value="ECO:0007669"/>
    <property type="project" value="InterPro"/>
</dbReference>
<evidence type="ECO:0000256" key="1">
    <source>
        <dbReference type="ARBA" id="ARBA00010716"/>
    </source>
</evidence>
<dbReference type="Gene3D" id="3.20.20.140">
    <property type="entry name" value="Metal-dependent hydrolases"/>
    <property type="match status" value="1"/>
</dbReference>
<feature type="region of interest" description="Disordered" evidence="5">
    <location>
        <begin position="49"/>
        <end position="79"/>
    </location>
</feature>